<comment type="caution">
    <text evidence="1">The sequence shown here is derived from an EMBL/GenBank/DDBJ whole genome shotgun (WGS) entry which is preliminary data.</text>
</comment>
<dbReference type="Proteomes" id="UP000789702">
    <property type="component" value="Unassembled WGS sequence"/>
</dbReference>
<evidence type="ECO:0000313" key="1">
    <source>
        <dbReference type="EMBL" id="CAG8548883.1"/>
    </source>
</evidence>
<evidence type="ECO:0000313" key="2">
    <source>
        <dbReference type="Proteomes" id="UP000789702"/>
    </source>
</evidence>
<reference evidence="1" key="1">
    <citation type="submission" date="2021-06" db="EMBL/GenBank/DDBJ databases">
        <authorList>
            <person name="Kallberg Y."/>
            <person name="Tangrot J."/>
            <person name="Rosling A."/>
        </authorList>
    </citation>
    <scope>NUCLEOTIDE SEQUENCE</scope>
    <source>
        <strain evidence="1">IL203A</strain>
    </source>
</reference>
<keyword evidence="2" id="KW-1185">Reference proteome</keyword>
<accession>A0ACA9LST7</accession>
<name>A0ACA9LST7_9GLOM</name>
<sequence length="121" mass="14464">LVSTENMNCESENESGIESDNETINNDKINGEFYCDSCGSSECYNYDPNWKRNNGEEYEDYYDYRFIWIPYYYTTRHSRRHPLFKYGYGLPNLNKIRNLYGLNAEKIEETDDMEDLQLIIS</sequence>
<protein>
    <submittedName>
        <fullName evidence="1">4062_t:CDS:1</fullName>
    </submittedName>
</protein>
<feature type="non-terminal residue" evidence="1">
    <location>
        <position position="1"/>
    </location>
</feature>
<organism evidence="1 2">
    <name type="scientific">Dentiscutata heterogama</name>
    <dbReference type="NCBI Taxonomy" id="1316150"/>
    <lineage>
        <taxon>Eukaryota</taxon>
        <taxon>Fungi</taxon>
        <taxon>Fungi incertae sedis</taxon>
        <taxon>Mucoromycota</taxon>
        <taxon>Glomeromycotina</taxon>
        <taxon>Glomeromycetes</taxon>
        <taxon>Diversisporales</taxon>
        <taxon>Gigasporaceae</taxon>
        <taxon>Dentiscutata</taxon>
    </lineage>
</organism>
<proteinExistence type="predicted"/>
<gene>
    <name evidence="1" type="ORF">DHETER_LOCUS5135</name>
</gene>
<dbReference type="EMBL" id="CAJVPU010005527">
    <property type="protein sequence ID" value="CAG8548883.1"/>
    <property type="molecule type" value="Genomic_DNA"/>
</dbReference>